<proteinExistence type="predicted"/>
<evidence type="ECO:0000313" key="1">
    <source>
        <dbReference type="EMBL" id="QDU74656.1"/>
    </source>
</evidence>
<organism evidence="1 2">
    <name type="scientific">Bremerella volcania</name>
    <dbReference type="NCBI Taxonomy" id="2527984"/>
    <lineage>
        <taxon>Bacteria</taxon>
        <taxon>Pseudomonadati</taxon>
        <taxon>Planctomycetota</taxon>
        <taxon>Planctomycetia</taxon>
        <taxon>Pirellulales</taxon>
        <taxon>Pirellulaceae</taxon>
        <taxon>Bremerella</taxon>
    </lineage>
</organism>
<sequence>MQLLISPGGTIRYVYAESIDLTHIGHVSISRGSHVEPDQDGRWFADLAPVGGPRLGPFARRSDALNAESEWLHKHWLLPPLD</sequence>
<evidence type="ECO:0000313" key="2">
    <source>
        <dbReference type="Proteomes" id="UP000318626"/>
    </source>
</evidence>
<dbReference type="Proteomes" id="UP000318626">
    <property type="component" value="Chromosome"/>
</dbReference>
<accession>A0A518C5Z4</accession>
<dbReference type="RefSeq" id="WP_144971596.1">
    <property type="nucleotide sequence ID" value="NZ_CP036289.1"/>
</dbReference>
<dbReference type="AlphaFoldDB" id="A0A518C5Z4"/>
<reference evidence="2" key="1">
    <citation type="submission" date="2019-02" db="EMBL/GenBank/DDBJ databases">
        <title>Deep-cultivation of Planctomycetes and their phenomic and genomic characterization uncovers novel biology.</title>
        <authorList>
            <person name="Wiegand S."/>
            <person name="Jogler M."/>
            <person name="Boedeker C."/>
            <person name="Pinto D."/>
            <person name="Vollmers J."/>
            <person name="Rivas-Marin E."/>
            <person name="Kohn T."/>
            <person name="Peeters S.H."/>
            <person name="Heuer A."/>
            <person name="Rast P."/>
            <person name="Oberbeckmann S."/>
            <person name="Bunk B."/>
            <person name="Jeske O."/>
            <person name="Meyerdierks A."/>
            <person name="Storesund J.E."/>
            <person name="Kallscheuer N."/>
            <person name="Luecker S."/>
            <person name="Lage O.M."/>
            <person name="Pohl T."/>
            <person name="Merkel B.J."/>
            <person name="Hornburger P."/>
            <person name="Mueller R.-W."/>
            <person name="Bruemmer F."/>
            <person name="Labrenz M."/>
            <person name="Spormann A.M."/>
            <person name="Op den Camp H."/>
            <person name="Overmann J."/>
            <person name="Amann R."/>
            <person name="Jetten M.S.M."/>
            <person name="Mascher T."/>
            <person name="Medema M.H."/>
            <person name="Devos D.P."/>
            <person name="Kaster A.-K."/>
            <person name="Ovreas L."/>
            <person name="Rohde M."/>
            <person name="Galperin M.Y."/>
            <person name="Jogler C."/>
        </authorList>
    </citation>
    <scope>NUCLEOTIDE SEQUENCE [LARGE SCALE GENOMIC DNA]</scope>
    <source>
        <strain evidence="2">Pan97</strain>
    </source>
</reference>
<dbReference type="KEGG" id="bvo:Pan97_16680"/>
<dbReference type="EMBL" id="CP036289">
    <property type="protein sequence ID" value="QDU74656.1"/>
    <property type="molecule type" value="Genomic_DNA"/>
</dbReference>
<gene>
    <name evidence="1" type="ORF">Pan97_16680</name>
</gene>
<keyword evidence="2" id="KW-1185">Reference proteome</keyword>
<protein>
    <submittedName>
        <fullName evidence="1">Uncharacterized protein</fullName>
    </submittedName>
</protein>
<dbReference type="OrthoDB" id="280020at2"/>
<name>A0A518C5Z4_9BACT</name>